<dbReference type="AlphaFoldDB" id="A0A4R5W4V8"/>
<gene>
    <name evidence="1" type="ORF">E2I14_00425</name>
</gene>
<keyword evidence="2" id="KW-1185">Reference proteome</keyword>
<protein>
    <submittedName>
        <fullName evidence="1">DUF2946 domain-containing protein</fullName>
    </submittedName>
</protein>
<dbReference type="EMBL" id="SMYL01000001">
    <property type="protein sequence ID" value="TDK68059.1"/>
    <property type="molecule type" value="Genomic_DNA"/>
</dbReference>
<dbReference type="InterPro" id="IPR021333">
    <property type="entry name" value="DUF2946"/>
</dbReference>
<sequence length="130" mass="13971">MTSRKHLNRITAWMAIFAILLTVLAPGISSALETGLYTQSIWNEICSASGSKLIKATESDKSGSSGSVQSCLDHCPYCSLQTTSPAILGLPSPLIPFLDTRLVTFVSTGLPYFLSEPRTFAQPRAPPSHT</sequence>
<dbReference type="OrthoDB" id="8536886at2"/>
<dbReference type="Pfam" id="PF11162">
    <property type="entry name" value="DUF2946"/>
    <property type="match status" value="1"/>
</dbReference>
<comment type="caution">
    <text evidence="1">The sequence shown here is derived from an EMBL/GenBank/DDBJ whole genome shotgun (WGS) entry which is preliminary data.</text>
</comment>
<reference evidence="1 2" key="1">
    <citation type="submission" date="2019-03" db="EMBL/GenBank/DDBJ databases">
        <title>Sapientia aquatica gen. nov., sp. nov., isolated from a crater lake.</title>
        <authorList>
            <person name="Felfoldi T."/>
            <person name="Szabo A."/>
            <person name="Toth E."/>
            <person name="Schumann P."/>
            <person name="Keki Z."/>
            <person name="Marialigeti K."/>
            <person name="Mathe I."/>
        </authorList>
    </citation>
    <scope>NUCLEOTIDE SEQUENCE [LARGE SCALE GENOMIC DNA]</scope>
    <source>
        <strain evidence="1 2">SA-152</strain>
    </source>
</reference>
<name>A0A4R5W4V8_9BURK</name>
<dbReference type="RefSeq" id="WP_133324351.1">
    <property type="nucleotide sequence ID" value="NZ_SMYL01000001.1"/>
</dbReference>
<evidence type="ECO:0000313" key="2">
    <source>
        <dbReference type="Proteomes" id="UP000294829"/>
    </source>
</evidence>
<dbReference type="Proteomes" id="UP000294829">
    <property type="component" value="Unassembled WGS sequence"/>
</dbReference>
<accession>A0A4R5W4V8</accession>
<evidence type="ECO:0000313" key="1">
    <source>
        <dbReference type="EMBL" id="TDK68059.1"/>
    </source>
</evidence>
<proteinExistence type="predicted"/>
<organism evidence="1 2">
    <name type="scientific">Sapientia aquatica</name>
    <dbReference type="NCBI Taxonomy" id="1549640"/>
    <lineage>
        <taxon>Bacteria</taxon>
        <taxon>Pseudomonadati</taxon>
        <taxon>Pseudomonadota</taxon>
        <taxon>Betaproteobacteria</taxon>
        <taxon>Burkholderiales</taxon>
        <taxon>Oxalobacteraceae</taxon>
        <taxon>Sapientia</taxon>
    </lineage>
</organism>